<dbReference type="EMBL" id="AABL01001480">
    <property type="protein sequence ID" value="EAA16711.1"/>
    <property type="molecule type" value="Genomic_DNA"/>
</dbReference>
<evidence type="ECO:0000313" key="1">
    <source>
        <dbReference type="EMBL" id="EAA16711.1"/>
    </source>
</evidence>
<dbReference type="Proteomes" id="UP000008553">
    <property type="component" value="Unassembled WGS sequence"/>
</dbReference>
<reference evidence="1 2" key="1">
    <citation type="journal article" date="2002" name="Nature">
        <title>Genome sequence and comparative analysis of the model rodent malaria parasite Plasmodium yoelii yoelii.</title>
        <authorList>
            <person name="Carlton J.M."/>
            <person name="Angiuoli S.V."/>
            <person name="Suh B.B."/>
            <person name="Kooij T.W."/>
            <person name="Pertea M."/>
            <person name="Silva J.C."/>
            <person name="Ermolaeva M.D."/>
            <person name="Allen J.E."/>
            <person name="Selengut J.D."/>
            <person name="Koo H.L."/>
            <person name="Peterson J.D."/>
            <person name="Pop M."/>
            <person name="Kosack D.S."/>
            <person name="Shumway M.F."/>
            <person name="Bidwell S.L."/>
            <person name="Shallom S.J."/>
            <person name="van Aken S.E."/>
            <person name="Riedmuller S.B."/>
            <person name="Feldblyum T.V."/>
            <person name="Cho J.K."/>
            <person name="Quackenbush J."/>
            <person name="Sedegah M."/>
            <person name="Shoaibi A."/>
            <person name="Cummings L.M."/>
            <person name="Florens L."/>
            <person name="Yates J.R."/>
            <person name="Raine J.D."/>
            <person name="Sinden R.E."/>
            <person name="Harris M.A."/>
            <person name="Cunningham D.A."/>
            <person name="Preiser P.R."/>
            <person name="Bergman L.W."/>
            <person name="Vaidya A.B."/>
            <person name="van Lin L.H."/>
            <person name="Janse C.J."/>
            <person name="Waters A.P."/>
            <person name="Smith H.O."/>
            <person name="White O.R."/>
            <person name="Salzberg S.L."/>
            <person name="Venter J.C."/>
            <person name="Fraser C.M."/>
            <person name="Hoffman S.L."/>
            <person name="Gardner M.J."/>
            <person name="Carucci D.J."/>
        </authorList>
    </citation>
    <scope>NUCLEOTIDE SEQUENCE [LARGE SCALE GENOMIC DNA]</scope>
    <source>
        <strain evidence="1 2">17XNL</strain>
    </source>
</reference>
<gene>
    <name evidence="1" type="ORF">PY04798</name>
</gene>
<keyword evidence="2" id="KW-1185">Reference proteome</keyword>
<comment type="caution">
    <text evidence="1">The sequence shown here is derived from an EMBL/GenBank/DDBJ whole genome shotgun (WGS) entry which is preliminary data.</text>
</comment>
<sequence length="13" mass="1627">MYSLKTLSTHFIW</sequence>
<dbReference type="InParanoid" id="Q7RFA9"/>
<proteinExistence type="predicted"/>
<protein>
    <submittedName>
        <fullName evidence="1">Uncharacterized protein</fullName>
    </submittedName>
</protein>
<dbReference type="PaxDb" id="73239-Q7RFA9"/>
<name>Q7RFA9_PLAYO</name>
<evidence type="ECO:0000313" key="2">
    <source>
        <dbReference type="Proteomes" id="UP000008553"/>
    </source>
</evidence>
<accession>Q7RFA9</accession>
<organism evidence="1 2">
    <name type="scientific">Plasmodium yoelii yoelii</name>
    <dbReference type="NCBI Taxonomy" id="73239"/>
    <lineage>
        <taxon>Eukaryota</taxon>
        <taxon>Sar</taxon>
        <taxon>Alveolata</taxon>
        <taxon>Apicomplexa</taxon>
        <taxon>Aconoidasida</taxon>
        <taxon>Haemosporida</taxon>
        <taxon>Plasmodiidae</taxon>
        <taxon>Plasmodium</taxon>
        <taxon>Plasmodium (Vinckeia)</taxon>
    </lineage>
</organism>